<dbReference type="RefSeq" id="XP_042617533.1">
    <property type="nucleotide sequence ID" value="XM_042761599.1"/>
</dbReference>
<protein>
    <submittedName>
        <fullName evidence="1">Uncharacterized protein LOC122145894</fullName>
    </submittedName>
</protein>
<dbReference type="KEGG" id="ccar:122145894"/>
<evidence type="ECO:0000313" key="1">
    <source>
        <dbReference type="RefSeq" id="XP_042617533.1"/>
    </source>
</evidence>
<accession>A0A9Q9YC78</accession>
<name>A0A9Q9YC78_CYPCA</name>
<organism evidence="1">
    <name type="scientific">Cyprinus carpio</name>
    <name type="common">Common carp</name>
    <dbReference type="NCBI Taxonomy" id="7962"/>
    <lineage>
        <taxon>Eukaryota</taxon>
        <taxon>Metazoa</taxon>
        <taxon>Chordata</taxon>
        <taxon>Craniata</taxon>
        <taxon>Vertebrata</taxon>
        <taxon>Euteleostomi</taxon>
        <taxon>Actinopterygii</taxon>
        <taxon>Neopterygii</taxon>
        <taxon>Teleostei</taxon>
        <taxon>Ostariophysi</taxon>
        <taxon>Cypriniformes</taxon>
        <taxon>Cyprinidae</taxon>
        <taxon>Cyprininae</taxon>
        <taxon>Cyprinus</taxon>
    </lineage>
</organism>
<dbReference type="AlphaFoldDB" id="A0A9Q9YC78"/>
<proteinExistence type="predicted"/>
<sequence length="202" mass="22519">MSAGPKFDGVSGLGFSALVVTAWGTANMELSCFNSHSSSLSHGCEIISSEDTFIHILQDYRLLAKQGVHTLLWCHSFHSGGFGSLFSFAPCFSPLYPPHLCPSVSESPCTRVSIGFDLSEKSGRDHAPLSVRPHRCSLLPRTFHMHFHSDLSQNKGKWFLPRPFVLERGDKLQMCSRAFVLEMAFSYAERKLMKSVEHIKVV</sequence>
<dbReference type="Proteomes" id="UP001155660">
    <property type="component" value="Chromosome A8"/>
</dbReference>
<gene>
    <name evidence="1" type="primary">LOC122145894</name>
</gene>
<dbReference type="GeneID" id="122145894"/>
<reference evidence="1" key="1">
    <citation type="submission" date="2025-08" db="UniProtKB">
        <authorList>
            <consortium name="RefSeq"/>
        </authorList>
    </citation>
    <scope>IDENTIFICATION</scope>
    <source>
        <tissue evidence="1">Muscle</tissue>
    </source>
</reference>